<dbReference type="PANTHER" id="PTHR38567:SF1">
    <property type="entry name" value="DUF4291 DOMAIN-CONTAINING PROTEIN"/>
    <property type="match status" value="1"/>
</dbReference>
<dbReference type="OrthoDB" id="413653at2759"/>
<comment type="caution">
    <text evidence="1">The sequence shown here is derived from an EMBL/GenBank/DDBJ whole genome shotgun (WGS) entry which is preliminary data.</text>
</comment>
<organism evidence="1 2">
    <name type="scientific">Botryosphaeria dothidea</name>
    <dbReference type="NCBI Taxonomy" id="55169"/>
    <lineage>
        <taxon>Eukaryota</taxon>
        <taxon>Fungi</taxon>
        <taxon>Dikarya</taxon>
        <taxon>Ascomycota</taxon>
        <taxon>Pezizomycotina</taxon>
        <taxon>Dothideomycetes</taxon>
        <taxon>Dothideomycetes incertae sedis</taxon>
        <taxon>Botryosphaeriales</taxon>
        <taxon>Botryosphaeriaceae</taxon>
        <taxon>Botryosphaeria</taxon>
    </lineage>
</organism>
<keyword evidence="2" id="KW-1185">Reference proteome</keyword>
<dbReference type="Pfam" id="PF14124">
    <property type="entry name" value="DUF4291"/>
    <property type="match status" value="1"/>
</dbReference>
<name>A0A8H4J6G4_9PEZI</name>
<protein>
    <submittedName>
        <fullName evidence="1">Integral membrane protein</fullName>
    </submittedName>
</protein>
<dbReference type="Proteomes" id="UP000572817">
    <property type="component" value="Unassembled WGS sequence"/>
</dbReference>
<dbReference type="EMBL" id="WWBZ02000001">
    <property type="protein sequence ID" value="KAF4314076.1"/>
    <property type="molecule type" value="Genomic_DNA"/>
</dbReference>
<gene>
    <name evidence="1" type="ORF">GTA08_BOTSDO01211</name>
</gene>
<proteinExistence type="predicted"/>
<evidence type="ECO:0000313" key="1">
    <source>
        <dbReference type="EMBL" id="KAF4314076.1"/>
    </source>
</evidence>
<dbReference type="InterPro" id="IPR025633">
    <property type="entry name" value="DUF4291"/>
</dbReference>
<dbReference type="AlphaFoldDB" id="A0A8H4J6G4"/>
<evidence type="ECO:0000313" key="2">
    <source>
        <dbReference type="Proteomes" id="UP000572817"/>
    </source>
</evidence>
<sequence length="201" mass="22843">MSSQKAEAIPYRQIRAQYDSTTITVYQAYCSAIAIPAVQEQKLNASPAFRMTRMTWIKPSWCWMMYRAGYSYKDAGQERILAIKMSHQGFSELLSHGVLAERGNGENKATVKVQWDPERNMRLERLDHRSIQIGIPAVLCERWINEWIVGIEDVTEKAEGLKAALEAEPNVSEGELGSRGLLPEERPFEVSEELKKLLQVG</sequence>
<dbReference type="PANTHER" id="PTHR38567">
    <property type="entry name" value="DUF4291 DOMAIN-CONTAINING PROTEIN"/>
    <property type="match status" value="1"/>
</dbReference>
<accession>A0A8H4J6G4</accession>
<reference evidence="1" key="1">
    <citation type="submission" date="2020-04" db="EMBL/GenBank/DDBJ databases">
        <title>Genome Assembly and Annotation of Botryosphaeria dothidea sdau 11-99, a Latent Pathogen of Apple Fruit Ring Rot in China.</title>
        <authorList>
            <person name="Yu C."/>
            <person name="Diao Y."/>
            <person name="Lu Q."/>
            <person name="Zhao J."/>
            <person name="Cui S."/>
            <person name="Peng C."/>
            <person name="He B."/>
            <person name="Liu H."/>
        </authorList>
    </citation>
    <scope>NUCLEOTIDE SEQUENCE [LARGE SCALE GENOMIC DNA]</scope>
    <source>
        <strain evidence="1">Sdau11-99</strain>
    </source>
</reference>